<dbReference type="PATRIC" id="fig|1679170.3.peg.273"/>
<dbReference type="Proteomes" id="UP000037146">
    <property type="component" value="Unassembled WGS sequence"/>
</dbReference>
<organism evidence="1 2">
    <name type="scientific">Peribacillus loiseleuriae</name>
    <dbReference type="NCBI Taxonomy" id="1679170"/>
    <lineage>
        <taxon>Bacteria</taxon>
        <taxon>Bacillati</taxon>
        <taxon>Bacillota</taxon>
        <taxon>Bacilli</taxon>
        <taxon>Bacillales</taxon>
        <taxon>Bacillaceae</taxon>
        <taxon>Peribacillus</taxon>
    </lineage>
</organism>
<dbReference type="EMBL" id="LFZW01000001">
    <property type="protein sequence ID" value="KMY48353.1"/>
    <property type="molecule type" value="Genomic_DNA"/>
</dbReference>
<keyword evidence="2" id="KW-1185">Reference proteome</keyword>
<dbReference type="RefSeq" id="WP_049679673.1">
    <property type="nucleotide sequence ID" value="NZ_LFZW01000001.1"/>
</dbReference>
<evidence type="ECO:0000313" key="2">
    <source>
        <dbReference type="Proteomes" id="UP000037146"/>
    </source>
</evidence>
<dbReference type="OrthoDB" id="2887286at2"/>
<name>A0A0K9GNX6_9BACI</name>
<accession>A0A0K9GNX6</accession>
<reference evidence="2" key="1">
    <citation type="submission" date="2015-07" db="EMBL/GenBank/DDBJ databases">
        <title>Genome sequencing project for genomic taxonomy and phylogenomics of Bacillus-like bacteria.</title>
        <authorList>
            <person name="Liu B."/>
            <person name="Wang J."/>
            <person name="Zhu Y."/>
            <person name="Liu G."/>
            <person name="Chen Q."/>
            <person name="Chen Z."/>
            <person name="Lan J."/>
            <person name="Che J."/>
            <person name="Ge C."/>
            <person name="Shi H."/>
            <person name="Pan Z."/>
            <person name="Liu X."/>
        </authorList>
    </citation>
    <scope>NUCLEOTIDE SEQUENCE [LARGE SCALE GENOMIC DNA]</scope>
    <source>
        <strain evidence="2">FJAT-27997</strain>
    </source>
</reference>
<comment type="caution">
    <text evidence="1">The sequence shown here is derived from an EMBL/GenBank/DDBJ whole genome shotgun (WGS) entry which is preliminary data.</text>
</comment>
<dbReference type="AlphaFoldDB" id="A0A0K9GNX6"/>
<gene>
    <name evidence="1" type="ORF">AC625_01480</name>
</gene>
<evidence type="ECO:0000313" key="1">
    <source>
        <dbReference type="EMBL" id="KMY48353.1"/>
    </source>
</evidence>
<sequence>MNNSEEFCPHCNANLQGDPIPKESQKYYKSTHFTRKIGLTKVERDRILKWQCPDCNKEWDV</sequence>
<proteinExistence type="predicted"/>
<protein>
    <submittedName>
        <fullName evidence="1">Uncharacterized protein</fullName>
    </submittedName>
</protein>